<protein>
    <submittedName>
        <fullName evidence="1">Uncharacterized protein</fullName>
    </submittedName>
</protein>
<organism evidence="1 2">
    <name type="scientific">Rhodocytophaga rosea</name>
    <dbReference type="NCBI Taxonomy" id="2704465"/>
    <lineage>
        <taxon>Bacteria</taxon>
        <taxon>Pseudomonadati</taxon>
        <taxon>Bacteroidota</taxon>
        <taxon>Cytophagia</taxon>
        <taxon>Cytophagales</taxon>
        <taxon>Rhodocytophagaceae</taxon>
        <taxon>Rhodocytophaga</taxon>
    </lineage>
</organism>
<sequence length="177" mass="20703">MRKLFIVVLLLSVVVLPVSGQKIDFSQKLSPLDWKIEKRAYLLPEDERLAWSFSKANIIEKKNKWSKLDYCNCSEKNDTITIWISYRSEGGIGVSLKVYKDHFTSSFVHYSDIAEFANEQYEVIYRTSKTRLNINYINLQNEKGIVGYIDLKSKPIKTINRKVFEYQGKFQCIIKTV</sequence>
<gene>
    <name evidence="1" type="ORF">GXP67_06510</name>
</gene>
<evidence type="ECO:0000313" key="2">
    <source>
        <dbReference type="Proteomes" id="UP000480178"/>
    </source>
</evidence>
<reference evidence="1 2" key="1">
    <citation type="submission" date="2020-01" db="EMBL/GenBank/DDBJ databases">
        <authorList>
            <person name="Kim M.K."/>
        </authorList>
    </citation>
    <scope>NUCLEOTIDE SEQUENCE [LARGE SCALE GENOMIC DNA]</scope>
    <source>
        <strain evidence="1 2">172606-1</strain>
    </source>
</reference>
<dbReference type="EMBL" id="CP048222">
    <property type="protein sequence ID" value="QHT66333.1"/>
    <property type="molecule type" value="Genomic_DNA"/>
</dbReference>
<dbReference type="RefSeq" id="WP_162442394.1">
    <property type="nucleotide sequence ID" value="NZ_CP048222.1"/>
</dbReference>
<dbReference type="KEGG" id="rhoz:GXP67_06510"/>
<dbReference type="Proteomes" id="UP000480178">
    <property type="component" value="Chromosome"/>
</dbReference>
<proteinExistence type="predicted"/>
<accession>A0A6C0GEY8</accession>
<keyword evidence="2" id="KW-1185">Reference proteome</keyword>
<dbReference type="AlphaFoldDB" id="A0A6C0GEY8"/>
<evidence type="ECO:0000313" key="1">
    <source>
        <dbReference type="EMBL" id="QHT66333.1"/>
    </source>
</evidence>
<name>A0A6C0GEY8_9BACT</name>